<accession>Q2CG18</accession>
<dbReference type="STRING" id="314256.OG2516_01356"/>
<dbReference type="EMBL" id="AAOT01000011">
    <property type="protein sequence ID" value="EAR51524.1"/>
    <property type="molecule type" value="Genomic_DNA"/>
</dbReference>
<evidence type="ECO:0000313" key="1">
    <source>
        <dbReference type="EMBL" id="EAR51524.1"/>
    </source>
</evidence>
<keyword evidence="2" id="KW-1185">Reference proteome</keyword>
<dbReference type="eggNOG" id="COG0658">
    <property type="taxonomic scope" value="Bacteria"/>
</dbReference>
<dbReference type="AlphaFoldDB" id="Q2CG18"/>
<gene>
    <name evidence="1" type="ORF">OG2516_01356</name>
</gene>
<proteinExistence type="predicted"/>
<name>Q2CG18_OCEGH</name>
<evidence type="ECO:0000313" key="2">
    <source>
        <dbReference type="Proteomes" id="UP000003635"/>
    </source>
</evidence>
<dbReference type="Proteomes" id="UP000003635">
    <property type="component" value="Unassembled WGS sequence"/>
</dbReference>
<dbReference type="HOGENOM" id="CLU_1370991_0_0_5"/>
<protein>
    <submittedName>
        <fullName evidence="1">Competence protein</fullName>
    </submittedName>
</protein>
<comment type="caution">
    <text evidence="1">The sequence shown here is derived from an EMBL/GenBank/DDBJ whole genome shotgun (WGS) entry which is preliminary data.</text>
</comment>
<organism evidence="1 2">
    <name type="scientific">Oceanicola granulosus (strain ATCC BAA-861 / DSM 15982 / KCTC 12143 / HTCC2516)</name>
    <dbReference type="NCBI Taxonomy" id="314256"/>
    <lineage>
        <taxon>Bacteria</taxon>
        <taxon>Pseudomonadati</taxon>
        <taxon>Pseudomonadota</taxon>
        <taxon>Alphaproteobacteria</taxon>
        <taxon>Rhodobacterales</taxon>
        <taxon>Roseobacteraceae</taxon>
        <taxon>Oceanicola</taxon>
    </lineage>
</organism>
<sequence>MLPLVAAGGLVLALWQGRGRAAGLAPLLVAALLWGRAERPDLLVSESGGLAGVLTEAGRGLSRPRGDGFAAGIWLENDGAGGTEQAIAAGRGVAAGTAHPLAGLRLLHVTGKRGLAAVTGCGGADLLVVNVIPEAPRPCLTLDPALLRRTGSVAGWATPAGLRLESAAARAGKRLWTPHAGPPAELPALLAPRRIAAHR</sequence>
<reference evidence="1 2" key="1">
    <citation type="journal article" date="2010" name="J. Bacteriol.">
        <title>Genome sequences of Oceanicola granulosus HTCC2516(T) and Oceanicola batsensis HTCC2597(TDelta).</title>
        <authorList>
            <person name="Thrash J.C."/>
            <person name="Cho J.C."/>
            <person name="Vergin K.L."/>
            <person name="Giovannoni S.J."/>
        </authorList>
    </citation>
    <scope>NUCLEOTIDE SEQUENCE [LARGE SCALE GENOMIC DNA]</scope>
    <source>
        <strain evidence="2">ATCC BAA-861 / DSM 15982 / KCTC 12143 / HTCC2516</strain>
    </source>
</reference>